<evidence type="ECO:0000256" key="6">
    <source>
        <dbReference type="ARBA" id="ARBA00023160"/>
    </source>
</evidence>
<evidence type="ECO:0000256" key="2">
    <source>
        <dbReference type="ARBA" id="ARBA00022516"/>
    </source>
</evidence>
<evidence type="ECO:0000259" key="8">
    <source>
        <dbReference type="PROSITE" id="PS50075"/>
    </source>
</evidence>
<keyword evidence="2 7" id="KW-0444">Lipid biosynthesis</keyword>
<comment type="subcellular location">
    <subcellularLocation>
        <location evidence="7">Cytoplasm</location>
    </subcellularLocation>
</comment>
<feature type="domain" description="Carrier" evidence="8">
    <location>
        <begin position="132"/>
        <end position="211"/>
    </location>
</feature>
<dbReference type="PROSITE" id="PS50075">
    <property type="entry name" value="CARRIER"/>
    <property type="match status" value="1"/>
</dbReference>
<comment type="function">
    <text evidence="7">Carrier of the growing fatty acid chain in fatty acid biosynthesis.</text>
</comment>
<evidence type="ECO:0000256" key="5">
    <source>
        <dbReference type="ARBA" id="ARBA00023098"/>
    </source>
</evidence>
<evidence type="ECO:0000256" key="3">
    <source>
        <dbReference type="ARBA" id="ARBA00022553"/>
    </source>
</evidence>
<gene>
    <name evidence="7" type="primary">acpP</name>
    <name evidence="9" type="ORF">NJ959_23020</name>
</gene>
<keyword evidence="6 7" id="KW-0275">Fatty acid biosynthesis</keyword>
<dbReference type="PANTHER" id="PTHR20863:SF76">
    <property type="entry name" value="CARRIER DOMAIN-CONTAINING PROTEIN"/>
    <property type="match status" value="1"/>
</dbReference>
<evidence type="ECO:0000256" key="4">
    <source>
        <dbReference type="ARBA" id="ARBA00022832"/>
    </source>
</evidence>
<comment type="pathway">
    <text evidence="7">Lipid metabolism; fatty acid biosynthesis.</text>
</comment>
<dbReference type="GO" id="GO:0005829">
    <property type="term" value="C:cytosol"/>
    <property type="evidence" value="ECO:0007669"/>
    <property type="project" value="TreeGrafter"/>
</dbReference>
<dbReference type="GO" id="GO:0016020">
    <property type="term" value="C:membrane"/>
    <property type="evidence" value="ECO:0007669"/>
    <property type="project" value="GOC"/>
</dbReference>
<evidence type="ECO:0000256" key="1">
    <source>
        <dbReference type="ARBA" id="ARBA00022450"/>
    </source>
</evidence>
<keyword evidence="1 7" id="KW-0596">Phosphopantetheine</keyword>
<dbReference type="GO" id="GO:0000036">
    <property type="term" value="F:acyl carrier activity"/>
    <property type="evidence" value="ECO:0007669"/>
    <property type="project" value="UniProtKB-UniRule"/>
</dbReference>
<dbReference type="HAMAP" id="MF_01217">
    <property type="entry name" value="Acyl_carrier"/>
    <property type="match status" value="1"/>
</dbReference>
<evidence type="ECO:0000313" key="9">
    <source>
        <dbReference type="EMBL" id="MCP2731301.1"/>
    </source>
</evidence>
<dbReference type="SUPFAM" id="SSF47336">
    <property type="entry name" value="ACP-like"/>
    <property type="match status" value="1"/>
</dbReference>
<comment type="caution">
    <text evidence="7">Lacks conserved residue(s) required for the propagation of feature annotation.</text>
</comment>
<dbReference type="Pfam" id="PF00550">
    <property type="entry name" value="PP-binding"/>
    <property type="match status" value="1"/>
</dbReference>
<proteinExistence type="inferred from homology"/>
<organism evidence="9 10">
    <name type="scientific">Limnofasciculus baicalensis BBK-W-15</name>
    <dbReference type="NCBI Taxonomy" id="2699891"/>
    <lineage>
        <taxon>Bacteria</taxon>
        <taxon>Bacillati</taxon>
        <taxon>Cyanobacteriota</taxon>
        <taxon>Cyanophyceae</taxon>
        <taxon>Coleofasciculales</taxon>
        <taxon>Coleofasciculaceae</taxon>
        <taxon>Limnofasciculus</taxon>
        <taxon>Limnofasciculus baicalensis</taxon>
    </lineage>
</organism>
<keyword evidence="4 7" id="KW-0276">Fatty acid metabolism</keyword>
<keyword evidence="7" id="KW-0963">Cytoplasm</keyword>
<keyword evidence="5 7" id="KW-0443">Lipid metabolism</keyword>
<dbReference type="PANTHER" id="PTHR20863">
    <property type="entry name" value="ACYL CARRIER PROTEIN"/>
    <property type="match status" value="1"/>
</dbReference>
<protein>
    <recommendedName>
        <fullName evidence="7">Acyl carrier protein</fullName>
        <shortName evidence="7">ACP</shortName>
    </recommendedName>
</protein>
<keyword evidence="3 7" id="KW-0597">Phosphoprotein</keyword>
<name>A0AAE3GWQ9_9CYAN</name>
<evidence type="ECO:0000256" key="7">
    <source>
        <dbReference type="HAMAP-Rule" id="MF_01217"/>
    </source>
</evidence>
<comment type="caution">
    <text evidence="9">The sequence shown here is derived from an EMBL/GenBank/DDBJ whole genome shotgun (WGS) entry which is preliminary data.</text>
</comment>
<dbReference type="InterPro" id="IPR036736">
    <property type="entry name" value="ACP-like_sf"/>
</dbReference>
<dbReference type="InterPro" id="IPR003231">
    <property type="entry name" value="ACP"/>
</dbReference>
<reference evidence="9" key="1">
    <citation type="submission" date="2022-06" db="EMBL/GenBank/DDBJ databases">
        <title>New cyanobacteria of genus Symplocastrum in benthos of Lake Baikal.</title>
        <authorList>
            <person name="Sorokovikova E."/>
            <person name="Tikhonova I."/>
            <person name="Krasnopeev A."/>
            <person name="Evseev P."/>
            <person name="Gladkikh A."/>
            <person name="Belykh O."/>
        </authorList>
    </citation>
    <scope>NUCLEOTIDE SEQUENCE</scope>
    <source>
        <strain evidence="9">BBK-W-15</strain>
    </source>
</reference>
<accession>A0AAE3GWQ9</accession>
<comment type="PTM">
    <text evidence="7">4'-phosphopantetheine is transferred from CoA to a specific serine of apo-ACP by AcpS. This modification is essential for activity because fatty acids are bound in thioester linkage to the sulfhydryl of the prosthetic group.</text>
</comment>
<dbReference type="EMBL" id="JAMZMM010000309">
    <property type="protein sequence ID" value="MCP2731301.1"/>
    <property type="molecule type" value="Genomic_DNA"/>
</dbReference>
<evidence type="ECO:0000313" key="10">
    <source>
        <dbReference type="Proteomes" id="UP001204953"/>
    </source>
</evidence>
<dbReference type="InterPro" id="IPR009081">
    <property type="entry name" value="PP-bd_ACP"/>
</dbReference>
<dbReference type="RefSeq" id="WP_254014042.1">
    <property type="nucleotide sequence ID" value="NZ_JAMZMM010000309.1"/>
</dbReference>
<dbReference type="GO" id="GO:0009245">
    <property type="term" value="P:lipid A biosynthetic process"/>
    <property type="evidence" value="ECO:0007669"/>
    <property type="project" value="TreeGrafter"/>
</dbReference>
<dbReference type="Proteomes" id="UP001204953">
    <property type="component" value="Unassembled WGS sequence"/>
</dbReference>
<dbReference type="GO" id="GO:0000035">
    <property type="term" value="F:acyl binding"/>
    <property type="evidence" value="ECO:0007669"/>
    <property type="project" value="TreeGrafter"/>
</dbReference>
<keyword evidence="10" id="KW-1185">Reference proteome</keyword>
<dbReference type="AlphaFoldDB" id="A0AAE3GWQ9"/>
<dbReference type="Gene3D" id="1.10.1200.10">
    <property type="entry name" value="ACP-like"/>
    <property type="match status" value="1"/>
</dbReference>
<comment type="similarity">
    <text evidence="7">Belongs to the acyl carrier protein (ACP) family.</text>
</comment>
<sequence length="229" mass="25907">MSEVDKSYELKVLKMVANKYLDETISATERSLRSLEANPDQVVWELATRIYSQSGYKVELGILRDVVNSRIEFVKYQLASEKERMAEEARRVAEEARRVTELKAAEAASLRDEMRDEIISIMGEIGVDERQANIFVKLRKIISEQLDVNESEVTLDSNISTDLNADGLEAVELAMALEEEFEIEIPEDVLGTEYRGNPFCSSISSSNNSVAVSRTVRELFIFIQDKVSP</sequence>